<dbReference type="InParanoid" id="A0A1X2HQW4"/>
<evidence type="ECO:0000313" key="1">
    <source>
        <dbReference type="EMBL" id="ORZ01775.1"/>
    </source>
</evidence>
<gene>
    <name evidence="1" type="ORF">BCR43DRAFT_487490</name>
</gene>
<organism evidence="1 2">
    <name type="scientific">Syncephalastrum racemosum</name>
    <name type="common">Filamentous fungus</name>
    <dbReference type="NCBI Taxonomy" id="13706"/>
    <lineage>
        <taxon>Eukaryota</taxon>
        <taxon>Fungi</taxon>
        <taxon>Fungi incertae sedis</taxon>
        <taxon>Mucoromycota</taxon>
        <taxon>Mucoromycotina</taxon>
        <taxon>Mucoromycetes</taxon>
        <taxon>Mucorales</taxon>
        <taxon>Syncephalastraceae</taxon>
        <taxon>Syncephalastrum</taxon>
    </lineage>
</organism>
<proteinExistence type="predicted"/>
<name>A0A1X2HQW4_SYNRA</name>
<protein>
    <submittedName>
        <fullName evidence="1">Uncharacterized protein</fullName>
    </submittedName>
</protein>
<dbReference type="EMBL" id="MCGN01000002">
    <property type="protein sequence ID" value="ORZ01775.1"/>
    <property type="molecule type" value="Genomic_DNA"/>
</dbReference>
<comment type="caution">
    <text evidence="1">The sequence shown here is derived from an EMBL/GenBank/DDBJ whole genome shotgun (WGS) entry which is preliminary data.</text>
</comment>
<keyword evidence="2" id="KW-1185">Reference proteome</keyword>
<sequence>MAFCGCGGNQNKRAQRTLGCVASGGVCVTRVVRLGYWRAKPSEFFLTAFHWQPEEFFELFTNRRFLQAVVILLTSLPWEIVARTLLFYIAYDGSAAVMYDCIYASKVDPAR</sequence>
<accession>A0A1X2HQW4</accession>
<dbReference type="Proteomes" id="UP000242180">
    <property type="component" value="Unassembled WGS sequence"/>
</dbReference>
<evidence type="ECO:0000313" key="2">
    <source>
        <dbReference type="Proteomes" id="UP000242180"/>
    </source>
</evidence>
<dbReference type="AlphaFoldDB" id="A0A1X2HQW4"/>
<reference evidence="1 2" key="1">
    <citation type="submission" date="2016-07" db="EMBL/GenBank/DDBJ databases">
        <title>Pervasive Adenine N6-methylation of Active Genes in Fungi.</title>
        <authorList>
            <consortium name="DOE Joint Genome Institute"/>
            <person name="Mondo S.J."/>
            <person name="Dannebaum R.O."/>
            <person name="Kuo R.C."/>
            <person name="Labutti K."/>
            <person name="Haridas S."/>
            <person name="Kuo A."/>
            <person name="Salamov A."/>
            <person name="Ahrendt S.R."/>
            <person name="Lipzen A."/>
            <person name="Sullivan W."/>
            <person name="Andreopoulos W.B."/>
            <person name="Clum A."/>
            <person name="Lindquist E."/>
            <person name="Daum C."/>
            <person name="Ramamoorthy G.K."/>
            <person name="Gryganskyi A."/>
            <person name="Culley D."/>
            <person name="Magnuson J.K."/>
            <person name="James T.Y."/>
            <person name="O'Malley M.A."/>
            <person name="Stajich J.E."/>
            <person name="Spatafora J.W."/>
            <person name="Visel A."/>
            <person name="Grigoriev I.V."/>
        </authorList>
    </citation>
    <scope>NUCLEOTIDE SEQUENCE [LARGE SCALE GENOMIC DNA]</scope>
    <source>
        <strain evidence="1 2">NRRL 2496</strain>
    </source>
</reference>